<comment type="caution">
    <text evidence="1">The sequence shown here is derived from an EMBL/GenBank/DDBJ whole genome shotgun (WGS) entry which is preliminary data.</text>
</comment>
<sequence length="571" mass="66198">MVTENVITKGKANNTLPSYIKIDVESGPSEAIEEIDKADEIENTNHLSFSKAIEVMTKVLYIRENINKEQAIYTFDEFREFMEGEDDRLKIFLKNFRNKFVNNFKRDLAMYLDSTGASNISIDTLADLGITTTSCTITRQKNSASEEHAEIIDSEFKKYAEELTVHSYDIRLKEKRYVCSMKNVVLVDLQENGLYYMEEYLQTINVVMEVPSLQQYFENGYAIPLVADWPRQIHLRTAISRPLHISLNSRKLVFLQYQPFFSALYHYVFGDNKPLAQNPKPWRINLLLEISRSVWQEISAIVEAKFGSLCKDAEYLALKDLLDNMISLVLDIYAIFFRFEVIKAELPKFSDSTVEIFHSLLRRSTQKHTEAQQIIKYGHYINQLRLDDNSFRENFAHTSTWATYEYSAHYTVEKSFKFASEPNLYIYSDKYLDNTTMKMPEAQLCHLPLGFSSSHKPDPFRYCDMSNCFIFLSPFNADAVIALACGYTYHKSCYMNNGSKCLYCLEFLQEGIDKQVQSLLESLKGLKPSKKRAKKRDNSSFGDDKDNECGTVKYLAFELEEALQKFRSLHC</sequence>
<name>A0A397TWF6_9GLOM</name>
<organism evidence="1 2">
    <name type="scientific">Gigaspora rosea</name>
    <dbReference type="NCBI Taxonomy" id="44941"/>
    <lineage>
        <taxon>Eukaryota</taxon>
        <taxon>Fungi</taxon>
        <taxon>Fungi incertae sedis</taxon>
        <taxon>Mucoromycota</taxon>
        <taxon>Glomeromycotina</taxon>
        <taxon>Glomeromycetes</taxon>
        <taxon>Diversisporales</taxon>
        <taxon>Gigasporaceae</taxon>
        <taxon>Gigaspora</taxon>
    </lineage>
</organism>
<dbReference type="AlphaFoldDB" id="A0A397TWF6"/>
<proteinExistence type="predicted"/>
<dbReference type="STRING" id="44941.A0A397TWF6"/>
<dbReference type="Proteomes" id="UP000266673">
    <property type="component" value="Unassembled WGS sequence"/>
</dbReference>
<dbReference type="OrthoDB" id="2443808at2759"/>
<keyword evidence="2" id="KW-1185">Reference proteome</keyword>
<evidence type="ECO:0000313" key="2">
    <source>
        <dbReference type="Proteomes" id="UP000266673"/>
    </source>
</evidence>
<gene>
    <name evidence="1" type="ORF">C2G38_2227969</name>
</gene>
<protein>
    <submittedName>
        <fullName evidence="1">Uncharacterized protein</fullName>
    </submittedName>
</protein>
<accession>A0A397TWF6</accession>
<dbReference type="EMBL" id="QKWP01002713">
    <property type="protein sequence ID" value="RIB02380.1"/>
    <property type="molecule type" value="Genomic_DNA"/>
</dbReference>
<reference evidence="1 2" key="1">
    <citation type="submission" date="2018-06" db="EMBL/GenBank/DDBJ databases">
        <title>Comparative genomics reveals the genomic features of Rhizophagus irregularis, R. cerebriforme, R. diaphanum and Gigaspora rosea, and their symbiotic lifestyle signature.</title>
        <authorList>
            <person name="Morin E."/>
            <person name="San Clemente H."/>
            <person name="Chen E.C.H."/>
            <person name="De La Providencia I."/>
            <person name="Hainaut M."/>
            <person name="Kuo A."/>
            <person name="Kohler A."/>
            <person name="Murat C."/>
            <person name="Tang N."/>
            <person name="Roy S."/>
            <person name="Loubradou J."/>
            <person name="Henrissat B."/>
            <person name="Grigoriev I.V."/>
            <person name="Corradi N."/>
            <person name="Roux C."/>
            <person name="Martin F.M."/>
        </authorList>
    </citation>
    <scope>NUCLEOTIDE SEQUENCE [LARGE SCALE GENOMIC DNA]</scope>
    <source>
        <strain evidence="1 2">DAOM 194757</strain>
    </source>
</reference>
<evidence type="ECO:0000313" key="1">
    <source>
        <dbReference type="EMBL" id="RIB02380.1"/>
    </source>
</evidence>